<evidence type="ECO:0000256" key="6">
    <source>
        <dbReference type="ARBA" id="ARBA00022962"/>
    </source>
</evidence>
<dbReference type="SUPFAM" id="SSF56235">
    <property type="entry name" value="N-terminal nucleophile aminohydrolases (Ntn hydrolases)"/>
    <property type="match status" value="1"/>
</dbReference>
<dbReference type="GO" id="GO:0004066">
    <property type="term" value="F:asparagine synthase (glutamine-hydrolyzing) activity"/>
    <property type="evidence" value="ECO:0007669"/>
    <property type="project" value="UniProtKB-EC"/>
</dbReference>
<accession>A0ABW2I7G1</accession>
<evidence type="ECO:0000313" key="9">
    <source>
        <dbReference type="EMBL" id="MFC7286914.1"/>
    </source>
</evidence>
<dbReference type="PIRSF" id="PIRSF001589">
    <property type="entry name" value="Asn_synthetase_glu-h"/>
    <property type="match status" value="1"/>
</dbReference>
<dbReference type="InterPro" id="IPR014729">
    <property type="entry name" value="Rossmann-like_a/b/a_fold"/>
</dbReference>
<evidence type="ECO:0000256" key="4">
    <source>
        <dbReference type="ARBA" id="ARBA00022741"/>
    </source>
</evidence>
<dbReference type="InterPro" id="IPR051786">
    <property type="entry name" value="ASN_synthetase/amidase"/>
</dbReference>
<dbReference type="EC" id="6.3.5.4" evidence="3"/>
<evidence type="ECO:0000256" key="3">
    <source>
        <dbReference type="ARBA" id="ARBA00012737"/>
    </source>
</evidence>
<dbReference type="Pfam" id="PF13537">
    <property type="entry name" value="GATase_7"/>
    <property type="match status" value="1"/>
</dbReference>
<dbReference type="CDD" id="cd01991">
    <property type="entry name" value="Asn_synthase_B_C"/>
    <property type="match status" value="1"/>
</dbReference>
<sequence length="671" mass="74897">MCGISLIFSPHAAALTAPLRQMTSMIRHRGPDDEGYLLRTGNMSPTVYYGDDTPAAAISAALPWQPKQHVADANHTANLAMGHRRLAIVEPSPLGHQPMSYANGRYWITYNGEVFNHVELRQELEVLGHTFVSHSDTEVILAAYAEWGPRCLERFNGMWAFAILDTSSDTVFLARDRFGVKPLYYNKTNAGILAFASEIKQLTALPGWKARANIQRTHDFLVWNVMDHTDETLFDAVYQIPAGHYTVIDAGQPLAKLKSDGRLETTAWYELKPGSYTGSYEDAAAEFKHLLQDSIRLRLRADVPVGSCLSGGLDSSSIVCLMHGQLQGSTDSAQSAFSACSDVASVDERAWIDMVVQQTGVTSHKTIPDLDQLFEALPDMTWHQDEPFSSTSIFAQWSVYRLVSGSDVRVILNGQGADEILAGYHVFLAPRLTGLLCRGNFPELIREMRAMKRELGYSPMYALQRMADMLLPPAIRQSLRHMVGRPSSMNNNWLAPSYLNEIATQGSAGAVEQTSSVQALSLSLLKARHLPMLLHWEDRNSMAHSIESRVPFLDYRLVEFCLSLPDDFKLKQGLTKRVMRTAMDGVLPEAIRQRRDKIGFATPESVWMKEKAPEQFRIALKKAIEQSAGILTPNALDYLNEVLAGKQAFSFLPWRMISLGAWVERFNVETA</sequence>
<dbReference type="PROSITE" id="PS51278">
    <property type="entry name" value="GATASE_TYPE_2"/>
    <property type="match status" value="1"/>
</dbReference>
<dbReference type="InterPro" id="IPR001962">
    <property type="entry name" value="Asn_synthase"/>
</dbReference>
<comment type="caution">
    <text evidence="9">The sequence shown here is derived from an EMBL/GenBank/DDBJ whole genome shotgun (WGS) entry which is preliminary data.</text>
</comment>
<keyword evidence="6" id="KW-0315">Glutamine amidotransferase</keyword>
<dbReference type="SUPFAM" id="SSF52402">
    <property type="entry name" value="Adenine nucleotide alpha hydrolases-like"/>
    <property type="match status" value="1"/>
</dbReference>
<name>A0ABW2I7G1_9BURK</name>
<comment type="pathway">
    <text evidence="1">Amino-acid biosynthesis; L-asparagine biosynthesis; L-asparagine from L-aspartate (L-Gln route): step 1/1.</text>
</comment>
<dbReference type="InterPro" id="IPR029055">
    <property type="entry name" value="Ntn_hydrolases_N"/>
</dbReference>
<evidence type="ECO:0000256" key="5">
    <source>
        <dbReference type="ARBA" id="ARBA00022840"/>
    </source>
</evidence>
<dbReference type="InterPro" id="IPR033738">
    <property type="entry name" value="AsnB_N"/>
</dbReference>
<keyword evidence="5" id="KW-0067">ATP-binding</keyword>
<organism evidence="9 10">
    <name type="scientific">Herminiimonas glaciei</name>
    <dbReference type="NCBI Taxonomy" id="523788"/>
    <lineage>
        <taxon>Bacteria</taxon>
        <taxon>Pseudomonadati</taxon>
        <taxon>Pseudomonadota</taxon>
        <taxon>Betaproteobacteria</taxon>
        <taxon>Burkholderiales</taxon>
        <taxon>Oxalobacteraceae</taxon>
        <taxon>Herminiimonas</taxon>
    </lineage>
</organism>
<keyword evidence="10" id="KW-1185">Reference proteome</keyword>
<dbReference type="PANTHER" id="PTHR43284">
    <property type="entry name" value="ASPARAGINE SYNTHETASE (GLUTAMINE-HYDROLYZING)"/>
    <property type="match status" value="1"/>
</dbReference>
<dbReference type="InterPro" id="IPR006426">
    <property type="entry name" value="Asn_synth_AEB"/>
</dbReference>
<feature type="domain" description="Glutamine amidotransferase type-2" evidence="8">
    <location>
        <begin position="2"/>
        <end position="251"/>
    </location>
</feature>
<dbReference type="NCBIfam" id="TIGR01536">
    <property type="entry name" value="asn_synth_AEB"/>
    <property type="match status" value="1"/>
</dbReference>
<dbReference type="Gene3D" id="3.40.50.620">
    <property type="entry name" value="HUPs"/>
    <property type="match status" value="1"/>
</dbReference>
<proteinExistence type="inferred from homology"/>
<keyword evidence="9" id="KW-0436">Ligase</keyword>
<dbReference type="CDD" id="cd00712">
    <property type="entry name" value="AsnB"/>
    <property type="match status" value="1"/>
</dbReference>
<comment type="similarity">
    <text evidence="2">Belongs to the asparagine synthetase family.</text>
</comment>
<evidence type="ECO:0000256" key="1">
    <source>
        <dbReference type="ARBA" id="ARBA00005187"/>
    </source>
</evidence>
<evidence type="ECO:0000259" key="8">
    <source>
        <dbReference type="PROSITE" id="PS51278"/>
    </source>
</evidence>
<gene>
    <name evidence="9" type="primary">asnB</name>
    <name evidence="9" type="ORF">ACFQPC_02585</name>
</gene>
<dbReference type="RefSeq" id="WP_382270080.1">
    <property type="nucleotide sequence ID" value="NZ_JBHTBU010000001.1"/>
</dbReference>
<dbReference type="EMBL" id="JBHTBU010000001">
    <property type="protein sequence ID" value="MFC7286914.1"/>
    <property type="molecule type" value="Genomic_DNA"/>
</dbReference>
<protein>
    <recommendedName>
        <fullName evidence="3">asparagine synthase (glutamine-hydrolyzing)</fullName>
        <ecNumber evidence="3">6.3.5.4</ecNumber>
    </recommendedName>
</protein>
<evidence type="ECO:0000256" key="2">
    <source>
        <dbReference type="ARBA" id="ARBA00005752"/>
    </source>
</evidence>
<dbReference type="Pfam" id="PF00733">
    <property type="entry name" value="Asn_synthase"/>
    <property type="match status" value="1"/>
</dbReference>
<dbReference type="PANTHER" id="PTHR43284:SF1">
    <property type="entry name" value="ASPARAGINE SYNTHETASE"/>
    <property type="match status" value="1"/>
</dbReference>
<keyword evidence="4" id="KW-0547">Nucleotide-binding</keyword>
<evidence type="ECO:0000256" key="7">
    <source>
        <dbReference type="ARBA" id="ARBA00048741"/>
    </source>
</evidence>
<evidence type="ECO:0000313" key="10">
    <source>
        <dbReference type="Proteomes" id="UP001596542"/>
    </source>
</evidence>
<comment type="catalytic activity">
    <reaction evidence="7">
        <text>L-aspartate + L-glutamine + ATP + H2O = L-asparagine + L-glutamate + AMP + diphosphate + H(+)</text>
        <dbReference type="Rhea" id="RHEA:12228"/>
        <dbReference type="ChEBI" id="CHEBI:15377"/>
        <dbReference type="ChEBI" id="CHEBI:15378"/>
        <dbReference type="ChEBI" id="CHEBI:29985"/>
        <dbReference type="ChEBI" id="CHEBI:29991"/>
        <dbReference type="ChEBI" id="CHEBI:30616"/>
        <dbReference type="ChEBI" id="CHEBI:33019"/>
        <dbReference type="ChEBI" id="CHEBI:58048"/>
        <dbReference type="ChEBI" id="CHEBI:58359"/>
        <dbReference type="ChEBI" id="CHEBI:456215"/>
        <dbReference type="EC" id="6.3.5.4"/>
    </reaction>
</comment>
<dbReference type="Gene3D" id="3.60.20.10">
    <property type="entry name" value="Glutamine Phosphoribosylpyrophosphate, subunit 1, domain 1"/>
    <property type="match status" value="1"/>
</dbReference>
<dbReference type="InterPro" id="IPR017932">
    <property type="entry name" value="GATase_2_dom"/>
</dbReference>
<reference evidence="10" key="1">
    <citation type="journal article" date="2019" name="Int. J. Syst. Evol. Microbiol.">
        <title>The Global Catalogue of Microorganisms (GCM) 10K type strain sequencing project: providing services to taxonomists for standard genome sequencing and annotation.</title>
        <authorList>
            <consortium name="The Broad Institute Genomics Platform"/>
            <consortium name="The Broad Institute Genome Sequencing Center for Infectious Disease"/>
            <person name="Wu L."/>
            <person name="Ma J."/>
        </authorList>
    </citation>
    <scope>NUCLEOTIDE SEQUENCE [LARGE SCALE GENOMIC DNA]</scope>
    <source>
        <strain evidence="10">KACC 12508</strain>
    </source>
</reference>
<dbReference type="Proteomes" id="UP001596542">
    <property type="component" value="Unassembled WGS sequence"/>
</dbReference>